<reference evidence="4" key="1">
    <citation type="submission" date="2016-10" db="EMBL/GenBank/DDBJ databases">
        <authorList>
            <person name="Varghese N."/>
            <person name="Submissions S."/>
        </authorList>
    </citation>
    <scope>NUCLEOTIDE SEQUENCE [LARGE SCALE GENOMIC DNA]</scope>
    <source>
        <strain evidence="4">DSM 17101</strain>
    </source>
</reference>
<dbReference type="RefSeq" id="WP_092835476.1">
    <property type="nucleotide sequence ID" value="NZ_FNJL01000016.1"/>
</dbReference>
<proteinExistence type="predicted"/>
<reference evidence="3" key="2">
    <citation type="submission" date="2016-10" db="EMBL/GenBank/DDBJ databases">
        <authorList>
            <person name="de Groot N.N."/>
        </authorList>
    </citation>
    <scope>NUCLEOTIDE SEQUENCE [LARGE SCALE GENOMIC DNA]</scope>
    <source>
        <strain evidence="3">DSM 17101</strain>
    </source>
</reference>
<evidence type="ECO:0000313" key="2">
    <source>
        <dbReference type="EMBL" id="SDP57807.1"/>
    </source>
</evidence>
<dbReference type="Proteomes" id="UP000199317">
    <property type="component" value="Unassembled WGS sequence"/>
</dbReference>
<organism evidence="3 4">
    <name type="scientific">Paracidovorax cattleyae</name>
    <dbReference type="NCBI Taxonomy" id="80868"/>
    <lineage>
        <taxon>Bacteria</taxon>
        <taxon>Pseudomonadati</taxon>
        <taxon>Pseudomonadota</taxon>
        <taxon>Betaproteobacteria</taxon>
        <taxon>Burkholderiales</taxon>
        <taxon>Comamonadaceae</taxon>
        <taxon>Paracidovorax</taxon>
    </lineage>
</organism>
<name>A0A1H0WLZ8_9BURK</name>
<dbReference type="EMBL" id="FNJL01000043">
    <property type="protein sequence ID" value="SDP91720.1"/>
    <property type="molecule type" value="Genomic_DNA"/>
</dbReference>
<sequence>MQVVASSRWLRSEVFPSVDVSGREHLVIVTKGAWSLPQAGQRPRPVEPPPIAWSDEHYGEPGLSAVRYPSDAVRFKPSCDVLFDAHAHAPDGKAVAALMVEARVAGMSKRLKVWGRRRWQRFLLTYEASAPEPFTSMPLHFGMAFGGTRTLANGEDDADVCDDNPVGLGWAGPRSIGQAKDQPMPCLESLECPVRSPEDTAPACALSALPVHHPSRQRHAGTYDEAWRRDVFPFLPEDFNDLFHQSAPEDQRIPYPVGGEEVALTHMLEGQPHVRFTLPPLDQLQIRVLRKDYGIEQPRALVDTLFFETEARRMTAVWRASVPIRRRIQEFDTIAIGPVDEAWWRARSLGLEDAHCAGCGPAVGASA</sequence>
<dbReference type="OrthoDB" id="237820at2"/>
<evidence type="ECO:0000313" key="4">
    <source>
        <dbReference type="Proteomes" id="UP000199317"/>
    </source>
</evidence>
<feature type="domain" description="DUF2169" evidence="1">
    <location>
        <begin position="22"/>
        <end position="319"/>
    </location>
</feature>
<keyword evidence="4" id="KW-1185">Reference proteome</keyword>
<dbReference type="InterPro" id="IPR018683">
    <property type="entry name" value="DUF2169"/>
</dbReference>
<dbReference type="EMBL" id="FNJL01000016">
    <property type="protein sequence ID" value="SDP57807.1"/>
    <property type="molecule type" value="Genomic_DNA"/>
</dbReference>
<dbReference type="Pfam" id="PF09937">
    <property type="entry name" value="DUF2169"/>
    <property type="match status" value="1"/>
</dbReference>
<evidence type="ECO:0000259" key="1">
    <source>
        <dbReference type="Pfam" id="PF09937"/>
    </source>
</evidence>
<protein>
    <recommendedName>
        <fullName evidence="1">DUF2169 domain-containing protein</fullName>
    </recommendedName>
</protein>
<accession>A0A1H0WLZ8</accession>
<evidence type="ECO:0000313" key="3">
    <source>
        <dbReference type="EMBL" id="SDP91720.1"/>
    </source>
</evidence>
<dbReference type="AlphaFoldDB" id="A0A1H0WLZ8"/>
<gene>
    <name evidence="2" type="ORF">SAMN04489708_116111</name>
    <name evidence="3" type="ORF">SAMN04489708_14328</name>
</gene>